<dbReference type="Proteomes" id="UP000182060">
    <property type="component" value="Chromosome"/>
</dbReference>
<evidence type="ECO:0000313" key="2">
    <source>
        <dbReference type="Proteomes" id="UP000182060"/>
    </source>
</evidence>
<evidence type="ECO:0000313" key="1">
    <source>
        <dbReference type="EMBL" id="APC01969.1"/>
    </source>
</evidence>
<reference evidence="1" key="1">
    <citation type="journal article" date="2017" name="Appl. Environ. Microbiol.">
        <title>Microdiversification of a pelagic Polynucleobacter species is mainly driven by acquisition of genomic islands from a partially interspecific gene pool.</title>
        <authorList>
            <person name="Hoetzinger M."/>
            <person name="Hahn M.W."/>
            <person name="Jezberova J."/>
            <person name="Schmidt J."/>
            <person name="Koll U."/>
        </authorList>
    </citation>
    <scope>NUCLEOTIDE SEQUENCE</scope>
    <source>
        <strain evidence="1">MWH-RechtKol4</strain>
    </source>
</reference>
<proteinExistence type="predicted"/>
<dbReference type="RefSeq" id="WP_071539732.1">
    <property type="nucleotide sequence ID" value="NZ_CP015016.1"/>
</dbReference>
<dbReference type="InterPro" id="IPR036388">
    <property type="entry name" value="WH-like_DNA-bd_sf"/>
</dbReference>
<dbReference type="AlphaFoldDB" id="A0AAC9ISK5"/>
<gene>
    <name evidence="1" type="ORF">AOC25_10255</name>
</gene>
<organism evidence="1 2">
    <name type="scientific">Polynucleobacter asymbioticus</name>
    <dbReference type="NCBI Taxonomy" id="576611"/>
    <lineage>
        <taxon>Bacteria</taxon>
        <taxon>Pseudomonadati</taxon>
        <taxon>Pseudomonadota</taxon>
        <taxon>Betaproteobacteria</taxon>
        <taxon>Burkholderiales</taxon>
        <taxon>Burkholderiaceae</taxon>
        <taxon>Polynucleobacter</taxon>
    </lineage>
</organism>
<sequence length="112" mass="12287">MNNSYIRFLNLIDAIAGLDANKKLDATEEQLLDAVMLAYSQGREILVGDLIHLSKIGSQATLHGRVKNLVTMGYVKLTTDKMDGRKKKAAPTKLAMKHYDSLSKLLTKAVAA</sequence>
<dbReference type="Gene3D" id="1.10.10.10">
    <property type="entry name" value="Winged helix-like DNA-binding domain superfamily/Winged helix DNA-binding domain"/>
    <property type="match status" value="1"/>
</dbReference>
<protein>
    <submittedName>
        <fullName evidence="1">Uncharacterized protein</fullName>
    </submittedName>
</protein>
<dbReference type="EMBL" id="CP015017">
    <property type="protein sequence ID" value="APC01969.1"/>
    <property type="molecule type" value="Genomic_DNA"/>
</dbReference>
<name>A0AAC9ISK5_9BURK</name>
<dbReference type="SUPFAM" id="SSF46785">
    <property type="entry name" value="Winged helix' DNA-binding domain"/>
    <property type="match status" value="1"/>
</dbReference>
<accession>A0AAC9ISK5</accession>
<dbReference type="InterPro" id="IPR036390">
    <property type="entry name" value="WH_DNA-bd_sf"/>
</dbReference>